<dbReference type="Proteomes" id="UP000694941">
    <property type="component" value="Unplaced"/>
</dbReference>
<evidence type="ECO:0000256" key="5">
    <source>
        <dbReference type="ARBA" id="ARBA00023136"/>
    </source>
</evidence>
<evidence type="ECO:0000313" key="8">
    <source>
        <dbReference type="RefSeq" id="XP_013788803.1"/>
    </source>
</evidence>
<organism evidence="7 8">
    <name type="scientific">Limulus polyphemus</name>
    <name type="common">Atlantic horseshoe crab</name>
    <dbReference type="NCBI Taxonomy" id="6850"/>
    <lineage>
        <taxon>Eukaryota</taxon>
        <taxon>Metazoa</taxon>
        <taxon>Ecdysozoa</taxon>
        <taxon>Arthropoda</taxon>
        <taxon>Chelicerata</taxon>
        <taxon>Merostomata</taxon>
        <taxon>Xiphosura</taxon>
        <taxon>Limulidae</taxon>
        <taxon>Limulus</taxon>
    </lineage>
</organism>
<evidence type="ECO:0000256" key="4">
    <source>
        <dbReference type="ARBA" id="ARBA00022692"/>
    </source>
</evidence>
<name>A0ABM1BUB4_LIMPO</name>
<comment type="subcellular location">
    <subcellularLocation>
        <location evidence="1">Mitochondrion outer membrane</location>
        <topology evidence="1">Multi-pass membrane protein</topology>
    </subcellularLocation>
</comment>
<dbReference type="RefSeq" id="XP_013788803.1">
    <property type="nucleotide sequence ID" value="XM_013933349.2"/>
</dbReference>
<dbReference type="Pfam" id="PF01103">
    <property type="entry name" value="Omp85"/>
    <property type="match status" value="1"/>
</dbReference>
<dbReference type="GeneID" id="106472699"/>
<comment type="similarity">
    <text evidence="2">Belongs to the SAM50/omp85 family.</text>
</comment>
<dbReference type="Gene3D" id="2.40.160.50">
    <property type="entry name" value="membrane protein fhac: a member of the omp85/tpsb transporter family"/>
    <property type="match status" value="1"/>
</dbReference>
<dbReference type="PANTHER" id="PTHR12815">
    <property type="entry name" value="SORTING AND ASSEMBLY MACHINERY SAMM50 PROTEIN FAMILY MEMBER"/>
    <property type="match status" value="1"/>
</dbReference>
<sequence>MGTVYAKTLIEEEQMKIDENKISLDKIKARVDKVHVDGVGRTKDDILAKAVKDLFQAHNFEELINFFLFLSTLGPEASPDGVEVTFHTVEVRRVVGGVNTLVGNNEGSMVVGMKLPNLGGRGENLQAEYQYGTKRSYGFNATVTKPFIFRGNPRITGAVFQHAADFPWSGFRQIDRGTLLEVAFESAPQIHHSFRWEGIWRELKCALPSTAFAVREETGHSLKSSIKHILTRDTRDNLVLPTAGTFLRLNQELAGLGGDIGFFKQEFEFQFNQNLGYDMILQGSLMGGFMKRTSLDKSFNIADRFFLGGPLSLRGFMMRGVGPHNEDNALGAESYWATGLHLYSPLPFRPGKGGIGELFKTHLFLNVGNIGNFQFSDDYHQNLITLLTNLRLACGAGIVLSVGHVARFELNYCVPIRYQPGDKLNPGLQFGVGVTFL</sequence>
<feature type="domain" description="Bacterial surface antigen (D15)" evidence="6">
    <location>
        <begin position="117"/>
        <end position="436"/>
    </location>
</feature>
<evidence type="ECO:0000313" key="7">
    <source>
        <dbReference type="Proteomes" id="UP000694941"/>
    </source>
</evidence>
<evidence type="ECO:0000259" key="6">
    <source>
        <dbReference type="Pfam" id="PF01103"/>
    </source>
</evidence>
<evidence type="ECO:0000256" key="3">
    <source>
        <dbReference type="ARBA" id="ARBA00022452"/>
    </source>
</evidence>
<evidence type="ECO:0000256" key="2">
    <source>
        <dbReference type="ARBA" id="ARBA00010913"/>
    </source>
</evidence>
<dbReference type="InterPro" id="IPR039910">
    <property type="entry name" value="D15-like"/>
</dbReference>
<accession>A0ABM1BUB4</accession>
<gene>
    <name evidence="8" type="primary">LOC106472699</name>
</gene>
<evidence type="ECO:0000256" key="1">
    <source>
        <dbReference type="ARBA" id="ARBA00004374"/>
    </source>
</evidence>
<keyword evidence="7" id="KW-1185">Reference proteome</keyword>
<reference evidence="8" key="1">
    <citation type="submission" date="2025-08" db="UniProtKB">
        <authorList>
            <consortium name="RefSeq"/>
        </authorList>
    </citation>
    <scope>IDENTIFICATION</scope>
    <source>
        <tissue evidence="8">Muscle</tissue>
    </source>
</reference>
<keyword evidence="4" id="KW-0812">Transmembrane</keyword>
<keyword evidence="3" id="KW-1134">Transmembrane beta strand</keyword>
<dbReference type="InterPro" id="IPR000184">
    <property type="entry name" value="Bac_surfAg_D15"/>
</dbReference>
<proteinExistence type="inferred from homology"/>
<keyword evidence="5" id="KW-0472">Membrane</keyword>
<protein>
    <submittedName>
        <fullName evidence="8">Sorting and assembly machinery component 50 homolog A-like</fullName>
    </submittedName>
</protein>
<dbReference type="PANTHER" id="PTHR12815:SF18">
    <property type="entry name" value="SORTING AND ASSEMBLY MACHINERY COMPONENT 50 HOMOLOG"/>
    <property type="match status" value="1"/>
</dbReference>